<evidence type="ECO:0000256" key="3">
    <source>
        <dbReference type="SAM" id="MobiDB-lite"/>
    </source>
</evidence>
<keyword evidence="5" id="KW-1185">Reference proteome</keyword>
<gene>
    <name evidence="4" type="ORF">Adt_48123</name>
</gene>
<feature type="compositionally biased region" description="Basic and acidic residues" evidence="3">
    <location>
        <begin position="815"/>
        <end position="832"/>
    </location>
</feature>
<dbReference type="GO" id="GO:0003779">
    <property type="term" value="F:actin binding"/>
    <property type="evidence" value="ECO:0007669"/>
    <property type="project" value="UniProtKB-UniRule"/>
</dbReference>
<comment type="subcellular location">
    <subcellularLocation>
        <location evidence="2">Cytoplasm</location>
        <location evidence="2">Cytoskeleton</location>
    </subcellularLocation>
</comment>
<comment type="function">
    <text evidence="2">Involved in regulation of actin and microtubule organization. Part of a WAVE complex that activates the Arp2/3 complex.</text>
</comment>
<dbReference type="Proteomes" id="UP001604336">
    <property type="component" value="Unassembled WGS sequence"/>
</dbReference>
<feature type="region of interest" description="Disordered" evidence="3">
    <location>
        <begin position="809"/>
        <end position="832"/>
    </location>
</feature>
<accession>A0ABD1NS05</accession>
<dbReference type="PANTHER" id="PTHR12902:SF33">
    <property type="entry name" value="PROTEIN SCAR3"/>
    <property type="match status" value="1"/>
</dbReference>
<feature type="region of interest" description="Disordered" evidence="3">
    <location>
        <begin position="538"/>
        <end position="557"/>
    </location>
</feature>
<name>A0ABD1NS05_9LAMI</name>
<reference evidence="5" key="1">
    <citation type="submission" date="2024-07" db="EMBL/GenBank/DDBJ databases">
        <title>Two chromosome-level genome assemblies of Korean endemic species Abeliophyllum distichum and Forsythia ovata (Oleaceae).</title>
        <authorList>
            <person name="Jang H."/>
        </authorList>
    </citation>
    <scope>NUCLEOTIDE SEQUENCE [LARGE SCALE GENOMIC DNA]</scope>
</reference>
<evidence type="ECO:0000256" key="1">
    <source>
        <dbReference type="ARBA" id="ARBA00006993"/>
    </source>
</evidence>
<dbReference type="GO" id="GO:0005856">
    <property type="term" value="C:cytoskeleton"/>
    <property type="evidence" value="ECO:0007669"/>
    <property type="project" value="UniProtKB-SubCell"/>
</dbReference>
<dbReference type="PANTHER" id="PTHR12902">
    <property type="entry name" value="WASP-1"/>
    <property type="match status" value="1"/>
</dbReference>
<keyword evidence="2" id="KW-0963">Cytoplasm</keyword>
<evidence type="ECO:0000313" key="5">
    <source>
        <dbReference type="Proteomes" id="UP001604336"/>
    </source>
</evidence>
<comment type="similarity">
    <text evidence="1 2">Belongs to the SCAR/WAVE family.</text>
</comment>
<evidence type="ECO:0000256" key="2">
    <source>
        <dbReference type="RuleBase" id="RU367034"/>
    </source>
</evidence>
<dbReference type="InterPro" id="IPR028288">
    <property type="entry name" value="SCAR/WAVE_fam"/>
</dbReference>
<evidence type="ECO:0000313" key="4">
    <source>
        <dbReference type="EMBL" id="KAL2454375.1"/>
    </source>
</evidence>
<sequence>MPLVRVEVNNEYGLGAPELYREANKEDPKEVLDGVAVAGLVGVLRQLGDLAEFAAEIFHGLQEEVMITSSRSHKLVARVQQIEAAVSPLEKAVLAQRNHIHFAYTAGSNWHARLWCEQNQFACSDIPQFVMASYEDSRSPPHLHLLDKFDPGGPGSCFKRYSDPTFFKLASAGSNEACSEKIANDKKACRIKKRRSRPRNGDVSRGSSFSNLGGRMQFVRLNVNEQTSHSQRMSTYDATLRSDFGEQSNLDSRNESGYTECVLGQSYSMQPEKQDLKESLSFQSKRYHSNSLQYNFLEEKEADLHNDIQNNLSKEQTGNSSSSITWDEKAETLQRMPRQYNQNGMAQEYDPNGNLESSSLNFDLETWRRRAVNFETTDQMDVQPGSDTVPIDDVESETDQFMDALNTVESDTETDIDCMIKQEEHYFKSEDKAVDDVLVNSSHVNSSDGHNCISASLQSPSATFSSIAEVAAKDKYNSDTLEKNAHLLSTQRASELLNPGSLQSVDSHENGNIDDGVNVESVFRKVSPSNLRKDKSVMPVTYRKTSSPESQEPEPTPSIITQVKLWTNGGLLGLEPSNPPDFSVLNALPQDLVASKDGKISTFSQCNVSSSDKAAKKPDEMENSKNMGNGFNMDCSTSCQDYREGGISFRKTSWKISPTNLDVKLHQENYRSASRMFELGNLLFANESNRKGRDDNSGSSRSLNTGIIEQNNCQNIADQSLSGRSKDLFGGGSRFMSFSSSPPLEHMKVSFRPVDGFETTKLKLKFPDGNNNHGSDGFIFPSFQLVPEVSTQHNVGSYSDDDTFYRSSPSVSDDSLSHRSDSNSEQWEFRESPSSKKHHLYDALRRISLTESTSTIRENGRSRHAEIYDNHGPQLQFVENGVEKLSQSCRLFDLSSLDIRNHSFREELLKDSSTMDPMELQFAPPPLPPAQWRTMKPHLDDIENGHAVISEGLDHASDLTHSASTIYQQPKPSHLKQDYTIGTNMLVKNKQSDSQEANGRREAHQAACGKNIDRSEDFLNQIRTKSYSLRPTVTAKSTVLLGVPANGRVTAILKKANTIRQAVGSDDGGGDNWSDT</sequence>
<dbReference type="AlphaFoldDB" id="A0ABD1NS05"/>
<organism evidence="4 5">
    <name type="scientific">Abeliophyllum distichum</name>
    <dbReference type="NCBI Taxonomy" id="126358"/>
    <lineage>
        <taxon>Eukaryota</taxon>
        <taxon>Viridiplantae</taxon>
        <taxon>Streptophyta</taxon>
        <taxon>Embryophyta</taxon>
        <taxon>Tracheophyta</taxon>
        <taxon>Spermatophyta</taxon>
        <taxon>Magnoliopsida</taxon>
        <taxon>eudicotyledons</taxon>
        <taxon>Gunneridae</taxon>
        <taxon>Pentapetalae</taxon>
        <taxon>asterids</taxon>
        <taxon>lamiids</taxon>
        <taxon>Lamiales</taxon>
        <taxon>Oleaceae</taxon>
        <taxon>Forsythieae</taxon>
        <taxon>Abeliophyllum</taxon>
    </lineage>
</organism>
<keyword evidence="2" id="KW-0206">Cytoskeleton</keyword>
<proteinExistence type="inferred from homology"/>
<keyword evidence="2" id="KW-0009">Actin-binding</keyword>
<dbReference type="GO" id="GO:0030036">
    <property type="term" value="P:actin cytoskeleton organization"/>
    <property type="evidence" value="ECO:0007669"/>
    <property type="project" value="UniProtKB-UniRule"/>
</dbReference>
<dbReference type="Gene3D" id="1.20.5.340">
    <property type="match status" value="1"/>
</dbReference>
<protein>
    <recommendedName>
        <fullName evidence="2">Protein SCAR</fullName>
    </recommendedName>
    <alternativeName>
        <fullName evidence="2">Protein WAVE</fullName>
    </alternativeName>
</protein>
<dbReference type="EMBL" id="JBFOLK010000394">
    <property type="protein sequence ID" value="KAL2454375.1"/>
    <property type="molecule type" value="Genomic_DNA"/>
</dbReference>
<dbReference type="Gene3D" id="6.10.280.150">
    <property type="match status" value="1"/>
</dbReference>
<comment type="caution">
    <text evidence="4">The sequence shown here is derived from an EMBL/GenBank/DDBJ whole genome shotgun (WGS) entry which is preliminary data.</text>
</comment>